<dbReference type="EMBL" id="BSOT01000006">
    <property type="protein sequence ID" value="GLR71279.1"/>
    <property type="molecule type" value="Genomic_DNA"/>
</dbReference>
<evidence type="ECO:0000256" key="4">
    <source>
        <dbReference type="ARBA" id="ARBA00022989"/>
    </source>
</evidence>
<evidence type="ECO:0000256" key="5">
    <source>
        <dbReference type="ARBA" id="ARBA00023136"/>
    </source>
</evidence>
<protein>
    <recommendedName>
        <fullName evidence="9">ATP synthase protein I</fullName>
    </recommendedName>
</protein>
<sequence length="126" mass="13877">MQTDLAASGKSLAIKGIAVQLVLSATMIIICALIWPYYVSSVALGVISFVLPHCIFAFWIFRHAGASKNQQVVRSLSQGMKLKLALTSLIFIVAFSVFTAHPLFLLGAYAIVTVSQWLAMFWFNQH</sequence>
<keyword evidence="3 6" id="KW-0812">Transmembrane</keyword>
<reference evidence="7" key="2">
    <citation type="submission" date="2023-01" db="EMBL/GenBank/DDBJ databases">
        <title>Draft genome sequence of Agaribacter marinus strain NBRC 110023.</title>
        <authorList>
            <person name="Sun Q."/>
            <person name="Mori K."/>
        </authorList>
    </citation>
    <scope>NUCLEOTIDE SEQUENCE</scope>
    <source>
        <strain evidence="7">NBRC 110023</strain>
    </source>
</reference>
<keyword evidence="4 6" id="KW-1133">Transmembrane helix</keyword>
<dbReference type="GO" id="GO:0005886">
    <property type="term" value="C:plasma membrane"/>
    <property type="evidence" value="ECO:0007669"/>
    <property type="project" value="UniProtKB-SubCell"/>
</dbReference>
<comment type="caution">
    <text evidence="7">The sequence shown here is derived from an EMBL/GenBank/DDBJ whole genome shotgun (WGS) entry which is preliminary data.</text>
</comment>
<name>A0AA37SZ69_9ALTE</name>
<dbReference type="InterPro" id="IPR005598">
    <property type="entry name" value="ATP_synth_I"/>
</dbReference>
<dbReference type="Pfam" id="PF03899">
    <property type="entry name" value="ATP-synt_I"/>
    <property type="match status" value="1"/>
</dbReference>
<proteinExistence type="predicted"/>
<comment type="subcellular location">
    <subcellularLocation>
        <location evidence="1">Cell membrane</location>
        <topology evidence="1">Multi-pass membrane protein</topology>
    </subcellularLocation>
</comment>
<dbReference type="AlphaFoldDB" id="A0AA37SZ69"/>
<evidence type="ECO:0000256" key="3">
    <source>
        <dbReference type="ARBA" id="ARBA00022692"/>
    </source>
</evidence>
<evidence type="ECO:0000256" key="6">
    <source>
        <dbReference type="SAM" id="Phobius"/>
    </source>
</evidence>
<keyword evidence="5 6" id="KW-0472">Membrane</keyword>
<reference evidence="7" key="1">
    <citation type="journal article" date="2014" name="Int. J. Syst. Evol. Microbiol.">
        <title>Complete genome sequence of Corynebacterium casei LMG S-19264T (=DSM 44701T), isolated from a smear-ripened cheese.</title>
        <authorList>
            <consortium name="US DOE Joint Genome Institute (JGI-PGF)"/>
            <person name="Walter F."/>
            <person name="Albersmeier A."/>
            <person name="Kalinowski J."/>
            <person name="Ruckert C."/>
        </authorList>
    </citation>
    <scope>NUCLEOTIDE SEQUENCE</scope>
    <source>
        <strain evidence="7">NBRC 110023</strain>
    </source>
</reference>
<organism evidence="7 8">
    <name type="scientific">Agaribacter marinus</name>
    <dbReference type="NCBI Taxonomy" id="1431249"/>
    <lineage>
        <taxon>Bacteria</taxon>
        <taxon>Pseudomonadati</taxon>
        <taxon>Pseudomonadota</taxon>
        <taxon>Gammaproteobacteria</taxon>
        <taxon>Alteromonadales</taxon>
        <taxon>Alteromonadaceae</taxon>
        <taxon>Agaribacter</taxon>
    </lineage>
</organism>
<evidence type="ECO:0000313" key="7">
    <source>
        <dbReference type="EMBL" id="GLR71279.1"/>
    </source>
</evidence>
<feature type="transmembrane region" description="Helical" evidence="6">
    <location>
        <begin position="12"/>
        <end position="35"/>
    </location>
</feature>
<keyword evidence="2" id="KW-1003">Cell membrane</keyword>
<accession>A0AA37SZ69</accession>
<gene>
    <name evidence="7" type="ORF">GCM10007852_21870</name>
</gene>
<feature type="transmembrane region" description="Helical" evidence="6">
    <location>
        <begin position="41"/>
        <end position="61"/>
    </location>
</feature>
<dbReference type="Proteomes" id="UP001156601">
    <property type="component" value="Unassembled WGS sequence"/>
</dbReference>
<evidence type="ECO:0000256" key="1">
    <source>
        <dbReference type="ARBA" id="ARBA00004651"/>
    </source>
</evidence>
<keyword evidence="8" id="KW-1185">Reference proteome</keyword>
<dbReference type="RefSeq" id="WP_284217640.1">
    <property type="nucleotide sequence ID" value="NZ_BSOT01000006.1"/>
</dbReference>
<evidence type="ECO:0008006" key="9">
    <source>
        <dbReference type="Google" id="ProtNLM"/>
    </source>
</evidence>
<evidence type="ECO:0000256" key="2">
    <source>
        <dbReference type="ARBA" id="ARBA00022475"/>
    </source>
</evidence>
<evidence type="ECO:0000313" key="8">
    <source>
        <dbReference type="Proteomes" id="UP001156601"/>
    </source>
</evidence>